<evidence type="ECO:0000256" key="1">
    <source>
        <dbReference type="PROSITE-ProRule" id="PRU00339"/>
    </source>
</evidence>
<dbReference type="PROSITE" id="PS51781">
    <property type="entry name" value="SH3B"/>
    <property type="match status" value="1"/>
</dbReference>
<dbReference type="InterPro" id="IPR011990">
    <property type="entry name" value="TPR-like_helical_dom_sf"/>
</dbReference>
<dbReference type="PROSITE" id="PS50005">
    <property type="entry name" value="TPR"/>
    <property type="match status" value="1"/>
</dbReference>
<dbReference type="EMBL" id="MN990733">
    <property type="protein sequence ID" value="QIM10106.1"/>
    <property type="molecule type" value="Genomic_DNA"/>
</dbReference>
<dbReference type="SMART" id="SM00028">
    <property type="entry name" value="TPR"/>
    <property type="match status" value="1"/>
</dbReference>
<dbReference type="Pfam" id="PF00515">
    <property type="entry name" value="TPR_1"/>
    <property type="match status" value="1"/>
</dbReference>
<evidence type="ECO:0000256" key="2">
    <source>
        <dbReference type="SAM" id="Phobius"/>
    </source>
</evidence>
<feature type="domain" description="SH3b" evidence="4">
    <location>
        <begin position="187"/>
        <end position="250"/>
    </location>
</feature>
<keyword evidence="2" id="KW-0472">Membrane</keyword>
<dbReference type="InterPro" id="IPR003646">
    <property type="entry name" value="SH3-like_bac-type"/>
</dbReference>
<evidence type="ECO:0000259" key="4">
    <source>
        <dbReference type="PROSITE" id="PS51781"/>
    </source>
</evidence>
<gene>
    <name evidence="5" type="ORF">Prevot485_2050</name>
</gene>
<dbReference type="InterPro" id="IPR019734">
    <property type="entry name" value="TPR_rpt"/>
</dbReference>
<sequence length="250" mass="28281">MSKLLYIFLATYLCLTAQAATADKMRLADDAYRNADYHKAAALYRQQLTDGASATVYYNLGNAYYRTDRIAEALLCYEKAKKMSPMDKDIQHNIDIARARTIDRMPAETEMFFVGWYGYVQSLMTIDGWAQFAFVSLVVALVLFLCFLFLNGMFVRRMAFYGSVVLLLFFIAGNVFAWQRKATLASHDAAIVMAETASVKTSPTLKATETCVIHEGTKVRITDSDMKDWLGIRLSDGREGWILSKEVEKI</sequence>
<evidence type="ECO:0000313" key="5">
    <source>
        <dbReference type="EMBL" id="QIM10106.1"/>
    </source>
</evidence>
<feature type="chain" id="PRO_5026252087" description="SH3b domain-containing protein" evidence="3">
    <location>
        <begin position="20"/>
        <end position="250"/>
    </location>
</feature>
<proteinExistence type="predicted"/>
<evidence type="ECO:0000256" key="3">
    <source>
        <dbReference type="SAM" id="SignalP"/>
    </source>
</evidence>
<keyword evidence="1" id="KW-0802">TPR repeat</keyword>
<keyword evidence="2" id="KW-1133">Transmembrane helix</keyword>
<dbReference type="SMART" id="SM00287">
    <property type="entry name" value="SH3b"/>
    <property type="match status" value="1"/>
</dbReference>
<feature type="signal peptide" evidence="3">
    <location>
        <begin position="1"/>
        <end position="19"/>
    </location>
</feature>
<keyword evidence="3" id="KW-0732">Signal</keyword>
<keyword evidence="2" id="KW-0812">Transmembrane</keyword>
<reference evidence="5" key="1">
    <citation type="journal article" date="2020" name="J. ISSAAS">
        <title>Lactobacilli and other gastrointestinal microbiota of Peromyscus leucopus, reservoir host for agents of Lyme disease and other zoonoses in North America.</title>
        <authorList>
            <person name="Milovic A."/>
            <person name="Bassam K."/>
            <person name="Shao H."/>
            <person name="Chatzistamou I."/>
            <person name="Tufts D.M."/>
            <person name="Diuk-Wasser M."/>
            <person name="Barbour A.G."/>
        </authorList>
    </citation>
    <scope>NUCLEOTIDE SEQUENCE</scope>
    <source>
        <strain evidence="5">LL70</strain>
    </source>
</reference>
<dbReference type="Gene3D" id="2.30.30.40">
    <property type="entry name" value="SH3 Domains"/>
    <property type="match status" value="1"/>
</dbReference>
<organism evidence="5">
    <name type="scientific">uncultured Prevotella sp</name>
    <dbReference type="NCBI Taxonomy" id="159272"/>
    <lineage>
        <taxon>Bacteria</taxon>
        <taxon>Pseudomonadati</taxon>
        <taxon>Bacteroidota</taxon>
        <taxon>Bacteroidia</taxon>
        <taxon>Bacteroidales</taxon>
        <taxon>Prevotellaceae</taxon>
        <taxon>Prevotella</taxon>
        <taxon>environmental samples</taxon>
    </lineage>
</organism>
<dbReference type="Gene3D" id="1.25.40.10">
    <property type="entry name" value="Tetratricopeptide repeat domain"/>
    <property type="match status" value="1"/>
</dbReference>
<dbReference type="AlphaFoldDB" id="A0A6G8F1L1"/>
<feature type="repeat" description="TPR" evidence="1">
    <location>
        <begin position="54"/>
        <end position="87"/>
    </location>
</feature>
<name>A0A6G8F1L1_9BACT</name>
<dbReference type="Pfam" id="PF08239">
    <property type="entry name" value="SH3_3"/>
    <property type="match status" value="1"/>
</dbReference>
<feature type="transmembrane region" description="Helical" evidence="2">
    <location>
        <begin position="158"/>
        <end position="178"/>
    </location>
</feature>
<dbReference type="PROSITE" id="PS50293">
    <property type="entry name" value="TPR_REGION"/>
    <property type="match status" value="1"/>
</dbReference>
<dbReference type="SUPFAM" id="SSF48452">
    <property type="entry name" value="TPR-like"/>
    <property type="match status" value="1"/>
</dbReference>
<feature type="transmembrane region" description="Helical" evidence="2">
    <location>
        <begin position="129"/>
        <end position="151"/>
    </location>
</feature>
<protein>
    <recommendedName>
        <fullName evidence="4">SH3b domain-containing protein</fullName>
    </recommendedName>
</protein>
<accession>A0A6G8F1L1</accession>